<keyword evidence="3" id="KW-1185">Reference proteome</keyword>
<dbReference type="Pfam" id="PF13701">
    <property type="entry name" value="DDE_Tnp_1_4"/>
    <property type="match status" value="1"/>
</dbReference>
<dbReference type="KEGG" id="cheb:HH215_01050"/>
<name>A0A7Z2ZJK9_9BACL</name>
<gene>
    <name evidence="2" type="ORF">HH215_01050</name>
</gene>
<proteinExistence type="predicted"/>
<evidence type="ECO:0000259" key="1">
    <source>
        <dbReference type="Pfam" id="PF13701"/>
    </source>
</evidence>
<feature type="domain" description="Transposase DDE" evidence="1">
    <location>
        <begin position="10"/>
        <end position="79"/>
    </location>
</feature>
<dbReference type="AlphaFoldDB" id="A0A7Z2ZJK9"/>
<dbReference type="RefSeq" id="WP_169278210.1">
    <property type="nucleotide sequence ID" value="NZ_CP051680.1"/>
</dbReference>
<protein>
    <recommendedName>
        <fullName evidence="1">Transposase DDE domain-containing protein</fullName>
    </recommendedName>
</protein>
<sequence>MASLQEYGMNFNPRMKVNFEGGDLTSDAGLLLYKEFDHKLGLSQTVKQLLVVNDPVHHRDHPNSDVALQKIYQHLCGYHTEPRDHFVLDLDSSGFAAFGKQHGANYNHHYAQNEFHPLF</sequence>
<dbReference type="Proteomes" id="UP000502248">
    <property type="component" value="Chromosome"/>
</dbReference>
<organism evidence="2 3">
    <name type="scientific">Cohnella herbarum</name>
    <dbReference type="NCBI Taxonomy" id="2728023"/>
    <lineage>
        <taxon>Bacteria</taxon>
        <taxon>Bacillati</taxon>
        <taxon>Bacillota</taxon>
        <taxon>Bacilli</taxon>
        <taxon>Bacillales</taxon>
        <taxon>Paenibacillaceae</taxon>
        <taxon>Cohnella</taxon>
    </lineage>
</organism>
<evidence type="ECO:0000313" key="3">
    <source>
        <dbReference type="Proteomes" id="UP000502248"/>
    </source>
</evidence>
<reference evidence="2 3" key="1">
    <citation type="submission" date="2020-04" db="EMBL/GenBank/DDBJ databases">
        <title>Genome sequencing of novel species.</title>
        <authorList>
            <person name="Heo J."/>
            <person name="Kim S.-J."/>
            <person name="Kim J.-S."/>
            <person name="Hong S.-B."/>
            <person name="Kwon S.-W."/>
        </authorList>
    </citation>
    <scope>NUCLEOTIDE SEQUENCE [LARGE SCALE GENOMIC DNA]</scope>
    <source>
        <strain evidence="2 3">MFER-1</strain>
    </source>
</reference>
<dbReference type="InterPro" id="IPR025668">
    <property type="entry name" value="Tnp_DDE_dom"/>
</dbReference>
<dbReference type="EMBL" id="CP051680">
    <property type="protein sequence ID" value="QJD81905.1"/>
    <property type="molecule type" value="Genomic_DNA"/>
</dbReference>
<accession>A0A7Z2ZJK9</accession>
<evidence type="ECO:0000313" key="2">
    <source>
        <dbReference type="EMBL" id="QJD81905.1"/>
    </source>
</evidence>